<dbReference type="EMBL" id="AP017368">
    <property type="protein sequence ID" value="BAV91969.1"/>
    <property type="molecule type" value="Genomic_DNA"/>
</dbReference>
<dbReference type="KEGG" id="dtr:RSDT_0457"/>
<dbReference type="Pfam" id="PF01048">
    <property type="entry name" value="PNP_UDP_1"/>
    <property type="match status" value="1"/>
</dbReference>
<sequence>MALLICAPTGKELNALLPNLTPEVGEEMCLLPVRLKKGGAFACATGVGPINAALALGKCLAEAEAGKTPIHAVLLAGLAGAFDLDRLPLRALCLVREEIWPEYGLHDGTSVTAKAFSFPLWQRYTKDGGDVYDRLPLDTPAALSLSTAGLAGMLTECVSLTVAGVSSAFVRARDLVQRHHADLENMEGFAVAYACARGGIPCVELRSVSNKVGPRAKDEKDFHGALQSLARVLPGLNLI</sequence>
<dbReference type="OrthoDB" id="9788270at2"/>
<dbReference type="GO" id="GO:0009116">
    <property type="term" value="P:nucleoside metabolic process"/>
    <property type="evidence" value="ECO:0007669"/>
    <property type="project" value="InterPro"/>
</dbReference>
<dbReference type="Gene3D" id="3.40.50.1580">
    <property type="entry name" value="Nucleoside phosphorylase domain"/>
    <property type="match status" value="1"/>
</dbReference>
<dbReference type="InterPro" id="IPR000845">
    <property type="entry name" value="Nucleoside_phosphorylase_d"/>
</dbReference>
<protein>
    <recommendedName>
        <fullName evidence="1 2">Futalosine hydrolase</fullName>
        <shortName evidence="1">FL hydrolase</shortName>
        <ecNumber evidence="1 2">3.2.2.26</ecNumber>
    </recommendedName>
    <alternativeName>
        <fullName evidence="1">Futalosine nucleosidase</fullName>
    </alternativeName>
    <alternativeName>
        <fullName evidence="1">Menaquinone biosynthetic enzyme MqnB</fullName>
    </alternativeName>
</protein>
<dbReference type="InterPro" id="IPR019963">
    <property type="entry name" value="FL_hydrolase_MqnB"/>
</dbReference>
<accession>A0A1J1DQ52</accession>
<keyword evidence="1" id="KW-0378">Hydrolase</keyword>
<evidence type="ECO:0000259" key="3">
    <source>
        <dbReference type="Pfam" id="PF01048"/>
    </source>
</evidence>
<dbReference type="EC" id="3.2.2.26" evidence="1 2"/>
<evidence type="ECO:0000313" key="4">
    <source>
        <dbReference type="EMBL" id="BAV91969.1"/>
    </source>
</evidence>
<dbReference type="Proteomes" id="UP000242645">
    <property type="component" value="Chromosome"/>
</dbReference>
<keyword evidence="1" id="KW-0474">Menaquinone biosynthesis</keyword>
<dbReference type="SUPFAM" id="SSF53167">
    <property type="entry name" value="Purine and uridine phosphorylases"/>
    <property type="match status" value="1"/>
</dbReference>
<proteinExistence type="inferred from homology"/>
<evidence type="ECO:0000256" key="2">
    <source>
        <dbReference type="NCBIfam" id="TIGR03664"/>
    </source>
</evidence>
<keyword evidence="5" id="KW-1185">Reference proteome</keyword>
<feature type="domain" description="Nucleoside phosphorylase" evidence="3">
    <location>
        <begin position="15"/>
        <end position="222"/>
    </location>
</feature>
<dbReference type="NCBIfam" id="TIGR03664">
    <property type="entry name" value="fut_nucase"/>
    <property type="match status" value="1"/>
</dbReference>
<dbReference type="PANTHER" id="PTHR46832">
    <property type="entry name" value="5'-METHYLTHIOADENOSINE/S-ADENOSYLHOMOCYSTEINE NUCLEOSIDASE"/>
    <property type="match status" value="1"/>
</dbReference>
<dbReference type="UniPathway" id="UPA00079"/>
<comment type="similarity">
    <text evidence="1">Belongs to the PNP/UDP phosphorylase family. Futalosine hydrolase subfamily.</text>
</comment>
<dbReference type="GO" id="GO:0009234">
    <property type="term" value="P:menaquinone biosynthetic process"/>
    <property type="evidence" value="ECO:0007669"/>
    <property type="project" value="UniProtKB-UniRule"/>
</dbReference>
<dbReference type="AlphaFoldDB" id="A0A1J1DQ52"/>
<comment type="function">
    <text evidence="1">Catalyzes the hydrolysis of futalosine (FL) to dehypoxanthine futalosine (DHFL) and hypoxanthine, a step in the biosynthesis of menaquinone (MK, vitamin K2).</text>
</comment>
<dbReference type="GO" id="GO:0008930">
    <property type="term" value="F:methylthioadenosine nucleosidase activity"/>
    <property type="evidence" value="ECO:0007669"/>
    <property type="project" value="TreeGrafter"/>
</dbReference>
<organism evidence="4 5">
    <name type="scientific">Candidatus Desulfovibrio trichonymphae</name>
    <dbReference type="NCBI Taxonomy" id="1725232"/>
    <lineage>
        <taxon>Bacteria</taxon>
        <taxon>Pseudomonadati</taxon>
        <taxon>Thermodesulfobacteriota</taxon>
        <taxon>Desulfovibrionia</taxon>
        <taxon>Desulfovibrionales</taxon>
        <taxon>Desulfovibrionaceae</taxon>
        <taxon>Desulfovibrio</taxon>
    </lineage>
</organism>
<gene>
    <name evidence="1 4" type="primary">mqnB</name>
    <name evidence="4" type="ORF">RSDT_0457</name>
</gene>
<comment type="catalytic activity">
    <reaction evidence="1">
        <text>futalosine + H2O = dehypoxanthine futalosine + hypoxanthine</text>
        <dbReference type="Rhea" id="RHEA:25904"/>
        <dbReference type="ChEBI" id="CHEBI:15377"/>
        <dbReference type="ChEBI" id="CHEBI:17368"/>
        <dbReference type="ChEBI" id="CHEBI:58863"/>
        <dbReference type="ChEBI" id="CHEBI:58864"/>
        <dbReference type="EC" id="3.2.2.26"/>
    </reaction>
</comment>
<dbReference type="InterPro" id="IPR035994">
    <property type="entry name" value="Nucleoside_phosphorylase_sf"/>
</dbReference>
<dbReference type="GO" id="GO:0019284">
    <property type="term" value="P:L-methionine salvage from S-adenosylmethionine"/>
    <property type="evidence" value="ECO:0007669"/>
    <property type="project" value="TreeGrafter"/>
</dbReference>
<name>A0A1J1DQ52_9BACT</name>
<dbReference type="RefSeq" id="WP_096399497.1">
    <property type="nucleotide sequence ID" value="NZ_AP017368.1"/>
</dbReference>
<evidence type="ECO:0000256" key="1">
    <source>
        <dbReference type="HAMAP-Rule" id="MF_00991"/>
    </source>
</evidence>
<comment type="pathway">
    <text evidence="1">Quinol/quinone metabolism; menaquinone biosynthesis.</text>
</comment>
<dbReference type="PANTHER" id="PTHR46832:SF2">
    <property type="entry name" value="FUTALOSINE HYDROLASE"/>
    <property type="match status" value="1"/>
</dbReference>
<dbReference type="GO" id="GO:0005829">
    <property type="term" value="C:cytosol"/>
    <property type="evidence" value="ECO:0007669"/>
    <property type="project" value="TreeGrafter"/>
</dbReference>
<reference evidence="4 5" key="1">
    <citation type="journal article" date="2017" name="ISME J.">
        <title>Genome of 'Ca. Desulfovibrio trichonymphae', an H2-oxidizing bacterium in a tripartite symbiotic system within a protist cell in the termite gut.</title>
        <authorList>
            <person name="Kuwahara H."/>
            <person name="Yuki M."/>
            <person name="Izawa K."/>
            <person name="Ohkuma M."/>
            <person name="Hongoh Y."/>
        </authorList>
    </citation>
    <scope>NUCLEOTIDE SEQUENCE [LARGE SCALE GENOMIC DNA]</scope>
    <source>
        <strain evidence="4 5">Rs-N31</strain>
    </source>
</reference>
<evidence type="ECO:0000313" key="5">
    <source>
        <dbReference type="Proteomes" id="UP000242645"/>
    </source>
</evidence>
<dbReference type="GO" id="GO:0008782">
    <property type="term" value="F:adenosylhomocysteine nucleosidase activity"/>
    <property type="evidence" value="ECO:0007669"/>
    <property type="project" value="TreeGrafter"/>
</dbReference>
<dbReference type="HAMAP" id="MF_00991">
    <property type="entry name" value="MqnB"/>
    <property type="match status" value="1"/>
</dbReference>